<reference evidence="1 2" key="1">
    <citation type="submission" date="2019-06" db="EMBL/GenBank/DDBJ databases">
        <title>Whole genome shotgun sequence of Acinetobacter pittii NBRC 110514.</title>
        <authorList>
            <person name="Hosoyama A."/>
            <person name="Uohara A."/>
            <person name="Ohji S."/>
            <person name="Ichikawa N."/>
        </authorList>
    </citation>
    <scope>NUCLEOTIDE SEQUENCE [LARGE SCALE GENOMIC DNA]</scope>
    <source>
        <strain evidence="1 2">NBRC 110514</strain>
    </source>
</reference>
<evidence type="ECO:0000313" key="1">
    <source>
        <dbReference type="EMBL" id="GEA67880.1"/>
    </source>
</evidence>
<organism evidence="1 2">
    <name type="scientific">Acinetobacter pittii</name>
    <name type="common">Acinetobacter genomosp. 3</name>
    <dbReference type="NCBI Taxonomy" id="48296"/>
    <lineage>
        <taxon>Bacteria</taxon>
        <taxon>Pseudomonadati</taxon>
        <taxon>Pseudomonadota</taxon>
        <taxon>Gammaproteobacteria</taxon>
        <taxon>Moraxellales</taxon>
        <taxon>Moraxellaceae</taxon>
        <taxon>Acinetobacter</taxon>
        <taxon>Acinetobacter calcoaceticus/baumannii complex</taxon>
    </lineage>
</organism>
<dbReference type="EMBL" id="BJLJ01000008">
    <property type="protein sequence ID" value="GEA67880.1"/>
    <property type="molecule type" value="Genomic_DNA"/>
</dbReference>
<gene>
    <name evidence="1" type="ORF">PA3_20380</name>
</gene>
<accession>A0A1C2UHJ9</accession>
<dbReference type="RefSeq" id="WP_023187854.1">
    <property type="nucleotide sequence ID" value="NZ_BKCQ01000016.1"/>
</dbReference>
<evidence type="ECO:0000313" key="2">
    <source>
        <dbReference type="Proteomes" id="UP000317717"/>
    </source>
</evidence>
<name>A0A1C2UHJ9_ACIPI</name>
<proteinExistence type="predicted"/>
<dbReference type="AlphaFoldDB" id="A0A1C2UHJ9"/>
<protein>
    <submittedName>
        <fullName evidence="1">Uncharacterized protein</fullName>
    </submittedName>
</protein>
<comment type="caution">
    <text evidence="1">The sequence shown here is derived from an EMBL/GenBank/DDBJ whole genome shotgun (WGS) entry which is preliminary data.</text>
</comment>
<sequence length="61" mass="7463">MNYYRFLVDSCFLLRMSEELMKDWVYFYIEHTIKYGEPFFKESGWSLGLKNNYLVMSEVLS</sequence>
<dbReference type="Proteomes" id="UP000317717">
    <property type="component" value="Unassembled WGS sequence"/>
</dbReference>